<dbReference type="SUPFAM" id="SSF46689">
    <property type="entry name" value="Homeodomain-like"/>
    <property type="match status" value="1"/>
</dbReference>
<dbReference type="InterPro" id="IPR011075">
    <property type="entry name" value="TetR_C"/>
</dbReference>
<dbReference type="PANTHER" id="PTHR30055">
    <property type="entry name" value="HTH-TYPE TRANSCRIPTIONAL REGULATOR RUTR"/>
    <property type="match status" value="1"/>
</dbReference>
<dbReference type="InterPro" id="IPR009057">
    <property type="entry name" value="Homeodomain-like_sf"/>
</dbReference>
<organism evidence="6 7">
    <name type="scientific">Nocardioides cavernae</name>
    <dbReference type="NCBI Taxonomy" id="1921566"/>
    <lineage>
        <taxon>Bacteria</taxon>
        <taxon>Bacillati</taxon>
        <taxon>Actinomycetota</taxon>
        <taxon>Actinomycetes</taxon>
        <taxon>Propionibacteriales</taxon>
        <taxon>Nocardioidaceae</taxon>
        <taxon>Nocardioides</taxon>
    </lineage>
</organism>
<evidence type="ECO:0000256" key="2">
    <source>
        <dbReference type="ARBA" id="ARBA00023125"/>
    </source>
</evidence>
<keyword evidence="7" id="KW-1185">Reference proteome</keyword>
<evidence type="ECO:0000259" key="5">
    <source>
        <dbReference type="PROSITE" id="PS50977"/>
    </source>
</evidence>
<evidence type="ECO:0000256" key="1">
    <source>
        <dbReference type="ARBA" id="ARBA00023015"/>
    </source>
</evidence>
<keyword evidence="3" id="KW-0804">Transcription</keyword>
<evidence type="ECO:0000256" key="4">
    <source>
        <dbReference type="PROSITE-ProRule" id="PRU00335"/>
    </source>
</evidence>
<dbReference type="InterPro" id="IPR001647">
    <property type="entry name" value="HTH_TetR"/>
</dbReference>
<sequence length="194" mass="20750">MPDPDGAAPRPGRPREASVDQRLQAAVLELLREGGPGAVTMDRVAATSGVAKTTVYRRHPNRGELLTAVLSAAIGLPDVPDEGDVRDKIRYALEQAWHQMGVVLGPGGLAAIVGDSDPEFTGLFRAALQPYVDNLVRRIQEDVDAGLLRKGLDAEGVVSLLVGAYLGELVRQGEVAPEWMDRALELLWVLMAPG</sequence>
<protein>
    <submittedName>
        <fullName evidence="6">TetR/AcrR family transcriptional regulator</fullName>
    </submittedName>
</protein>
<name>A0ABR8NDH7_9ACTN</name>
<keyword evidence="1" id="KW-0805">Transcription regulation</keyword>
<dbReference type="PANTHER" id="PTHR30055:SF148">
    <property type="entry name" value="TETR-FAMILY TRANSCRIPTIONAL REGULATOR"/>
    <property type="match status" value="1"/>
</dbReference>
<dbReference type="RefSeq" id="WP_191196022.1">
    <property type="nucleotide sequence ID" value="NZ_JACXYZ010000002.1"/>
</dbReference>
<accession>A0ABR8NDH7</accession>
<evidence type="ECO:0000313" key="7">
    <source>
        <dbReference type="Proteomes" id="UP000618818"/>
    </source>
</evidence>
<feature type="DNA-binding region" description="H-T-H motif" evidence="4">
    <location>
        <begin position="40"/>
        <end position="59"/>
    </location>
</feature>
<dbReference type="InterPro" id="IPR036271">
    <property type="entry name" value="Tet_transcr_reg_TetR-rel_C_sf"/>
</dbReference>
<dbReference type="Gene3D" id="1.10.10.60">
    <property type="entry name" value="Homeodomain-like"/>
    <property type="match status" value="1"/>
</dbReference>
<dbReference type="EMBL" id="JACXYZ010000002">
    <property type="protein sequence ID" value="MBD3926188.1"/>
    <property type="molecule type" value="Genomic_DNA"/>
</dbReference>
<dbReference type="Pfam" id="PF00440">
    <property type="entry name" value="TetR_N"/>
    <property type="match status" value="1"/>
</dbReference>
<gene>
    <name evidence="6" type="ORF">IEZ26_16305</name>
</gene>
<proteinExistence type="predicted"/>
<dbReference type="PROSITE" id="PS50977">
    <property type="entry name" value="HTH_TETR_2"/>
    <property type="match status" value="1"/>
</dbReference>
<evidence type="ECO:0000313" key="6">
    <source>
        <dbReference type="EMBL" id="MBD3926188.1"/>
    </source>
</evidence>
<dbReference type="Gene3D" id="1.10.357.10">
    <property type="entry name" value="Tetracycline Repressor, domain 2"/>
    <property type="match status" value="1"/>
</dbReference>
<keyword evidence="2 4" id="KW-0238">DNA-binding</keyword>
<evidence type="ECO:0000256" key="3">
    <source>
        <dbReference type="ARBA" id="ARBA00023163"/>
    </source>
</evidence>
<feature type="domain" description="HTH tetR-type" evidence="5">
    <location>
        <begin position="17"/>
        <end position="77"/>
    </location>
</feature>
<dbReference type="InterPro" id="IPR050109">
    <property type="entry name" value="HTH-type_TetR-like_transc_reg"/>
</dbReference>
<comment type="caution">
    <text evidence="6">The sequence shown here is derived from an EMBL/GenBank/DDBJ whole genome shotgun (WGS) entry which is preliminary data.</text>
</comment>
<dbReference type="Pfam" id="PF16859">
    <property type="entry name" value="TetR_C_11"/>
    <property type="match status" value="1"/>
</dbReference>
<reference evidence="6 7" key="1">
    <citation type="submission" date="2020-09" db="EMBL/GenBank/DDBJ databases">
        <title>novel species in genus Nocardioides.</title>
        <authorList>
            <person name="Zhang G."/>
        </authorList>
    </citation>
    <scope>NUCLEOTIDE SEQUENCE [LARGE SCALE GENOMIC DNA]</scope>
    <source>
        <strain evidence="6 7">KCTC 39551</strain>
    </source>
</reference>
<dbReference type="Proteomes" id="UP000618818">
    <property type="component" value="Unassembled WGS sequence"/>
</dbReference>
<dbReference type="SUPFAM" id="SSF48498">
    <property type="entry name" value="Tetracyclin repressor-like, C-terminal domain"/>
    <property type="match status" value="1"/>
</dbReference>